<sequence length="214" mass="23051">MTKLIRCRGALSEIAKHFSARPSGALKWTPTIWPGENVLVAINAASGPQIELAQWSLPASCFNSAEPADRRSNLFARDLVPGAGRLLDADGLARCLLIVEDVAYPSRDRGGVTRTWVGAWDEPYLAWAGVCTGSAGQLHCASLLVPATGLVTQAAGNMPYFLPRASWASWLAGEPGHAMPARFEEQAYYLEPSDEDWSSGRTPDDLGENGRARV</sequence>
<dbReference type="SUPFAM" id="SSF143081">
    <property type="entry name" value="BB1717-like"/>
    <property type="match status" value="1"/>
</dbReference>
<dbReference type="Proteomes" id="UP001595683">
    <property type="component" value="Unassembled WGS sequence"/>
</dbReference>
<organism evidence="2 3">
    <name type="scientific">Novosphingobium pokkalii</name>
    <dbReference type="NCBI Taxonomy" id="1770194"/>
    <lineage>
        <taxon>Bacteria</taxon>
        <taxon>Pseudomonadati</taxon>
        <taxon>Pseudomonadota</taxon>
        <taxon>Alphaproteobacteria</taxon>
        <taxon>Sphingomonadales</taxon>
        <taxon>Sphingomonadaceae</taxon>
        <taxon>Novosphingobium</taxon>
    </lineage>
</organism>
<feature type="region of interest" description="Disordered" evidence="1">
    <location>
        <begin position="193"/>
        <end position="214"/>
    </location>
</feature>
<proteinExistence type="predicted"/>
<dbReference type="InterPro" id="IPR036590">
    <property type="entry name" value="SRAP-like"/>
</dbReference>
<keyword evidence="3" id="KW-1185">Reference proteome</keyword>
<protein>
    <recommendedName>
        <fullName evidence="4">DUF159 family protein</fullName>
    </recommendedName>
</protein>
<evidence type="ECO:0000313" key="3">
    <source>
        <dbReference type="Proteomes" id="UP001595683"/>
    </source>
</evidence>
<dbReference type="EMBL" id="JBHRYE010000003">
    <property type="protein sequence ID" value="MFC3670083.1"/>
    <property type="molecule type" value="Genomic_DNA"/>
</dbReference>
<evidence type="ECO:0000256" key="1">
    <source>
        <dbReference type="SAM" id="MobiDB-lite"/>
    </source>
</evidence>
<gene>
    <name evidence="2" type="ORF">ACFOOT_01465</name>
</gene>
<evidence type="ECO:0000313" key="2">
    <source>
        <dbReference type="EMBL" id="MFC3670083.1"/>
    </source>
</evidence>
<accession>A0ABV7UY16</accession>
<name>A0ABV7UY16_9SPHN</name>
<feature type="compositionally biased region" description="Basic and acidic residues" evidence="1">
    <location>
        <begin position="202"/>
        <end position="214"/>
    </location>
</feature>
<comment type="caution">
    <text evidence="2">The sequence shown here is derived from an EMBL/GenBank/DDBJ whole genome shotgun (WGS) entry which is preliminary data.</text>
</comment>
<reference evidence="3" key="1">
    <citation type="journal article" date="2019" name="Int. J. Syst. Evol. Microbiol.">
        <title>The Global Catalogue of Microorganisms (GCM) 10K type strain sequencing project: providing services to taxonomists for standard genome sequencing and annotation.</title>
        <authorList>
            <consortium name="The Broad Institute Genomics Platform"/>
            <consortium name="The Broad Institute Genome Sequencing Center for Infectious Disease"/>
            <person name="Wu L."/>
            <person name="Ma J."/>
        </authorList>
    </citation>
    <scope>NUCLEOTIDE SEQUENCE [LARGE SCALE GENOMIC DNA]</scope>
    <source>
        <strain evidence="3">KCTC 42224</strain>
    </source>
</reference>
<dbReference type="Gene3D" id="3.90.1680.10">
    <property type="entry name" value="SOS response associated peptidase-like"/>
    <property type="match status" value="1"/>
</dbReference>
<evidence type="ECO:0008006" key="4">
    <source>
        <dbReference type="Google" id="ProtNLM"/>
    </source>
</evidence>
<dbReference type="RefSeq" id="WP_191324936.1">
    <property type="nucleotide sequence ID" value="NZ_BMZP01000013.1"/>
</dbReference>